<evidence type="ECO:0000313" key="4">
    <source>
        <dbReference type="Proteomes" id="UP001620626"/>
    </source>
</evidence>
<feature type="region of interest" description="Disordered" evidence="1">
    <location>
        <begin position="62"/>
        <end position="82"/>
    </location>
</feature>
<comment type="caution">
    <text evidence="3">The sequence shown here is derived from an EMBL/GenBank/DDBJ whole genome shotgun (WGS) entry which is preliminary data.</text>
</comment>
<accession>A0ABD2HS41</accession>
<reference evidence="3 4" key="1">
    <citation type="submission" date="2024-10" db="EMBL/GenBank/DDBJ databases">
        <authorList>
            <person name="Kim D."/>
        </authorList>
    </citation>
    <scope>NUCLEOTIDE SEQUENCE [LARGE SCALE GENOMIC DNA]</scope>
    <source>
        <strain evidence="3">BH-2024</strain>
    </source>
</reference>
<dbReference type="AlphaFoldDB" id="A0ABD2HS41"/>
<evidence type="ECO:0000256" key="1">
    <source>
        <dbReference type="SAM" id="MobiDB-lite"/>
    </source>
</evidence>
<sequence>MASLTIKMASLFLLALCIGIAIEQTQAFYGWGAYDYAYPYGGWYGKRQAGFGPSANVGTFGNGRGGNANGGGGGGAPPPTNF</sequence>
<evidence type="ECO:0000313" key="3">
    <source>
        <dbReference type="EMBL" id="KAL3069237.1"/>
    </source>
</evidence>
<keyword evidence="2" id="KW-0732">Signal</keyword>
<dbReference type="Proteomes" id="UP001620626">
    <property type="component" value="Unassembled WGS sequence"/>
</dbReference>
<organism evidence="3 4">
    <name type="scientific">Heterodera trifolii</name>
    <dbReference type="NCBI Taxonomy" id="157864"/>
    <lineage>
        <taxon>Eukaryota</taxon>
        <taxon>Metazoa</taxon>
        <taxon>Ecdysozoa</taxon>
        <taxon>Nematoda</taxon>
        <taxon>Chromadorea</taxon>
        <taxon>Rhabditida</taxon>
        <taxon>Tylenchina</taxon>
        <taxon>Tylenchomorpha</taxon>
        <taxon>Tylenchoidea</taxon>
        <taxon>Heteroderidae</taxon>
        <taxon>Heteroderinae</taxon>
        <taxon>Heterodera</taxon>
    </lineage>
</organism>
<protein>
    <submittedName>
        <fullName evidence="3">Uncharacterized protein</fullName>
    </submittedName>
</protein>
<feature type="signal peptide" evidence="2">
    <location>
        <begin position="1"/>
        <end position="27"/>
    </location>
</feature>
<dbReference type="EMBL" id="JBICBT010001397">
    <property type="protein sequence ID" value="KAL3069237.1"/>
    <property type="molecule type" value="Genomic_DNA"/>
</dbReference>
<feature type="chain" id="PRO_5044773658" evidence="2">
    <location>
        <begin position="28"/>
        <end position="82"/>
    </location>
</feature>
<feature type="compositionally biased region" description="Gly residues" evidence="1">
    <location>
        <begin position="62"/>
        <end position="75"/>
    </location>
</feature>
<keyword evidence="4" id="KW-1185">Reference proteome</keyword>
<name>A0ABD2HS41_9BILA</name>
<gene>
    <name evidence="3" type="ORF">niasHT_034467</name>
</gene>
<evidence type="ECO:0000256" key="2">
    <source>
        <dbReference type="SAM" id="SignalP"/>
    </source>
</evidence>
<proteinExistence type="predicted"/>